<comment type="caution">
    <text evidence="1">The sequence shown here is derived from an EMBL/GenBank/DDBJ whole genome shotgun (WGS) entry which is preliminary data.</text>
</comment>
<name>A0ABC8TWW6_9AQUA</name>
<feature type="non-terminal residue" evidence="1">
    <location>
        <position position="94"/>
    </location>
</feature>
<dbReference type="AlphaFoldDB" id="A0ABC8TWW6"/>
<gene>
    <name evidence="1" type="ORF">ILEXP_LOCUS43683</name>
</gene>
<reference evidence="1 2" key="1">
    <citation type="submission" date="2024-02" db="EMBL/GenBank/DDBJ databases">
        <authorList>
            <person name="Vignale AGUSTIN F."/>
            <person name="Sosa J E."/>
            <person name="Modenutti C."/>
        </authorList>
    </citation>
    <scope>NUCLEOTIDE SEQUENCE [LARGE SCALE GENOMIC DNA]</scope>
</reference>
<dbReference type="Proteomes" id="UP001642360">
    <property type="component" value="Unassembled WGS sequence"/>
</dbReference>
<dbReference type="EMBL" id="CAUOFW020006259">
    <property type="protein sequence ID" value="CAK9173949.1"/>
    <property type="molecule type" value="Genomic_DNA"/>
</dbReference>
<protein>
    <submittedName>
        <fullName evidence="1">Uncharacterized protein</fullName>
    </submittedName>
</protein>
<sequence length="94" mass="10519">MANSLLMRPQVAAFRLWRPHFFSSRAFPCSQAAKPCHVTTRTPLLSEKFLVGLHYCVGRVTKSDGCRSLSIRAMTEVNDSSSISSPLMQSMEKK</sequence>
<proteinExistence type="predicted"/>
<accession>A0ABC8TWW6</accession>
<organism evidence="1 2">
    <name type="scientific">Ilex paraguariensis</name>
    <name type="common">yerba mate</name>
    <dbReference type="NCBI Taxonomy" id="185542"/>
    <lineage>
        <taxon>Eukaryota</taxon>
        <taxon>Viridiplantae</taxon>
        <taxon>Streptophyta</taxon>
        <taxon>Embryophyta</taxon>
        <taxon>Tracheophyta</taxon>
        <taxon>Spermatophyta</taxon>
        <taxon>Magnoliopsida</taxon>
        <taxon>eudicotyledons</taxon>
        <taxon>Gunneridae</taxon>
        <taxon>Pentapetalae</taxon>
        <taxon>asterids</taxon>
        <taxon>campanulids</taxon>
        <taxon>Aquifoliales</taxon>
        <taxon>Aquifoliaceae</taxon>
        <taxon>Ilex</taxon>
    </lineage>
</organism>
<evidence type="ECO:0000313" key="2">
    <source>
        <dbReference type="Proteomes" id="UP001642360"/>
    </source>
</evidence>
<keyword evidence="2" id="KW-1185">Reference proteome</keyword>
<evidence type="ECO:0000313" key="1">
    <source>
        <dbReference type="EMBL" id="CAK9173949.1"/>
    </source>
</evidence>